<feature type="compositionally biased region" description="Basic and acidic residues" evidence="1">
    <location>
        <begin position="70"/>
        <end position="82"/>
    </location>
</feature>
<reference evidence="2 3" key="1">
    <citation type="journal article" date="2019" name="Mol. Biol. Evol.">
        <title>Blast fungal genomes show frequent chromosomal changes, gene gains and losses, and effector gene turnover.</title>
        <authorList>
            <person name="Gomez Luciano L.B."/>
            <person name="Jason Tsai I."/>
            <person name="Chuma I."/>
            <person name="Tosa Y."/>
            <person name="Chen Y.H."/>
            <person name="Li J.Y."/>
            <person name="Li M.Y."/>
            <person name="Jade Lu M.Y."/>
            <person name="Nakayashiki H."/>
            <person name="Li W.H."/>
        </authorList>
    </citation>
    <scope>NUCLEOTIDE SEQUENCE [LARGE SCALE GENOMIC DNA]</scope>
    <source>
        <strain evidence="2">MZ5-1-6</strain>
    </source>
</reference>
<evidence type="ECO:0000313" key="2">
    <source>
        <dbReference type="EMBL" id="QBZ55354.1"/>
    </source>
</evidence>
<feature type="compositionally biased region" description="Pro residues" evidence="1">
    <location>
        <begin position="175"/>
        <end position="188"/>
    </location>
</feature>
<dbReference type="AlphaFoldDB" id="A0A4P7N5R4"/>
<dbReference type="Proteomes" id="UP000294847">
    <property type="component" value="Chromosome 2"/>
</dbReference>
<feature type="compositionally biased region" description="Low complexity" evidence="1">
    <location>
        <begin position="135"/>
        <end position="150"/>
    </location>
</feature>
<feature type="compositionally biased region" description="Basic and acidic residues" evidence="1">
    <location>
        <begin position="49"/>
        <end position="60"/>
    </location>
</feature>
<protein>
    <submittedName>
        <fullName evidence="2">Uncharacterized protein</fullName>
    </submittedName>
</protein>
<accession>A0A4P7N5R4</accession>
<feature type="region of interest" description="Disordered" evidence="1">
    <location>
        <begin position="49"/>
        <end position="155"/>
    </location>
</feature>
<name>A0A4P7N5R4_PYROR</name>
<gene>
    <name evidence="2" type="ORF">PoMZ_00251</name>
</gene>
<dbReference type="EMBL" id="CP034205">
    <property type="protein sequence ID" value="QBZ55354.1"/>
    <property type="molecule type" value="Genomic_DNA"/>
</dbReference>
<feature type="compositionally biased region" description="Low complexity" evidence="1">
    <location>
        <begin position="84"/>
        <end position="107"/>
    </location>
</feature>
<feature type="region of interest" description="Disordered" evidence="1">
    <location>
        <begin position="169"/>
        <end position="230"/>
    </location>
</feature>
<proteinExistence type="predicted"/>
<organism evidence="2 3">
    <name type="scientific">Pyricularia oryzae</name>
    <name type="common">Rice blast fungus</name>
    <name type="synonym">Magnaporthe oryzae</name>
    <dbReference type="NCBI Taxonomy" id="318829"/>
    <lineage>
        <taxon>Eukaryota</taxon>
        <taxon>Fungi</taxon>
        <taxon>Dikarya</taxon>
        <taxon>Ascomycota</taxon>
        <taxon>Pezizomycotina</taxon>
        <taxon>Sordariomycetes</taxon>
        <taxon>Sordariomycetidae</taxon>
        <taxon>Magnaporthales</taxon>
        <taxon>Pyriculariaceae</taxon>
        <taxon>Pyricularia</taxon>
    </lineage>
</organism>
<sequence length="245" mass="27135">MCIKSLPTNNIQRCEAWKAEARRVEGSCFMCRSKRKVCDMQVVVDRRAQEASDKRVDQHCSDLLSSAPGKAEKAEQARRDLHNQQWRWQKQQQQKQKQQRPAAAPARPARPPPAMRPGHVATQQQQQVRPTNGYSSSSSSNSSSSSFSNSRQPVGQQRIAIPMSKYSTMANARPSPMPQGPPPPPPTAPTRHRPTRERRATQHPAAAARAISPVEGSDSGTFTPSPSSPVAQVKVKYGKSYFDLD</sequence>
<evidence type="ECO:0000313" key="3">
    <source>
        <dbReference type="Proteomes" id="UP000294847"/>
    </source>
</evidence>
<feature type="compositionally biased region" description="Polar residues" evidence="1">
    <location>
        <begin position="218"/>
        <end position="230"/>
    </location>
</feature>
<feature type="compositionally biased region" description="Polar residues" evidence="1">
    <location>
        <begin position="121"/>
        <end position="134"/>
    </location>
</feature>
<evidence type="ECO:0000256" key="1">
    <source>
        <dbReference type="SAM" id="MobiDB-lite"/>
    </source>
</evidence>